<evidence type="ECO:0000313" key="2">
    <source>
        <dbReference type="EMBL" id="KAJ1646551.1"/>
    </source>
</evidence>
<accession>A0A9W7XNV9</accession>
<dbReference type="PANTHER" id="PTHR13192:SF3">
    <property type="entry name" value="COBALAMIN TRAFFICKING PROTEIN CBLD"/>
    <property type="match status" value="1"/>
</dbReference>
<feature type="region of interest" description="Disordered" evidence="1">
    <location>
        <begin position="1"/>
        <end position="44"/>
    </location>
</feature>
<comment type="caution">
    <text evidence="2">The sequence shown here is derived from an EMBL/GenBank/DDBJ whole genome shotgun (WGS) entry which is preliminary data.</text>
</comment>
<dbReference type="Proteomes" id="UP001145021">
    <property type="component" value="Unassembled WGS sequence"/>
</dbReference>
<feature type="compositionally biased region" description="Low complexity" evidence="1">
    <location>
        <begin position="29"/>
        <end position="41"/>
    </location>
</feature>
<dbReference type="AlphaFoldDB" id="A0A9W7XNV9"/>
<protein>
    <recommendedName>
        <fullName evidence="4">Methylmalonic aciduria and homocystinuria type D protein</fullName>
    </recommendedName>
</protein>
<proteinExistence type="predicted"/>
<sequence length="236" mass="26191">MSPSAAIHTLSPPPNIQSAAGNERHNHSHSSNSGSTDPTSTRQNSTVLEPTIECFVLSNRLPKNLVDLGIEIDSQSTQITLQYSAHICPRRMKREMRLVFPCIAGKESKLVIIPTFQKTSSSMISYDATTQAEKDQKLQLFYRWGVELVSRLQKRGYWADITDPMSGMALFTTSGPSLYPDVEGAEILLRYKPLNLGNCFVLSHPSWGTSTYPATAFTLAPPEQVMEVLDQMHNCS</sequence>
<evidence type="ECO:0008006" key="4">
    <source>
        <dbReference type="Google" id="ProtNLM"/>
    </source>
</evidence>
<dbReference type="EMBL" id="JANBOH010000057">
    <property type="protein sequence ID" value="KAJ1646551.1"/>
    <property type="molecule type" value="Genomic_DNA"/>
</dbReference>
<name>A0A9W7XNV9_9FUNG</name>
<organism evidence="2 3">
    <name type="scientific">Coemansia asiatica</name>
    <dbReference type="NCBI Taxonomy" id="1052880"/>
    <lineage>
        <taxon>Eukaryota</taxon>
        <taxon>Fungi</taxon>
        <taxon>Fungi incertae sedis</taxon>
        <taxon>Zoopagomycota</taxon>
        <taxon>Kickxellomycotina</taxon>
        <taxon>Kickxellomycetes</taxon>
        <taxon>Kickxellales</taxon>
        <taxon>Kickxellaceae</taxon>
        <taxon>Coemansia</taxon>
    </lineage>
</organism>
<gene>
    <name evidence="2" type="ORF">LPJ64_002002</name>
</gene>
<keyword evidence="3" id="KW-1185">Reference proteome</keyword>
<reference evidence="2" key="1">
    <citation type="submission" date="2022-07" db="EMBL/GenBank/DDBJ databases">
        <title>Phylogenomic reconstructions and comparative analyses of Kickxellomycotina fungi.</title>
        <authorList>
            <person name="Reynolds N.K."/>
            <person name="Stajich J.E."/>
            <person name="Barry K."/>
            <person name="Grigoriev I.V."/>
            <person name="Crous P."/>
            <person name="Smith M.E."/>
        </authorList>
    </citation>
    <scope>NUCLEOTIDE SEQUENCE</scope>
    <source>
        <strain evidence="2">NBRC 105413</strain>
    </source>
</reference>
<evidence type="ECO:0000256" key="1">
    <source>
        <dbReference type="SAM" id="MobiDB-lite"/>
    </source>
</evidence>
<evidence type="ECO:0000313" key="3">
    <source>
        <dbReference type="Proteomes" id="UP001145021"/>
    </source>
</evidence>
<dbReference type="GO" id="GO:0009235">
    <property type="term" value="P:cobalamin metabolic process"/>
    <property type="evidence" value="ECO:0007669"/>
    <property type="project" value="InterPro"/>
</dbReference>
<dbReference type="PANTHER" id="PTHR13192">
    <property type="entry name" value="MY011 PROTEIN"/>
    <property type="match status" value="1"/>
</dbReference>
<dbReference type="InterPro" id="IPR019362">
    <property type="entry name" value="MMADHC"/>
</dbReference>
<dbReference type="Pfam" id="PF10229">
    <property type="entry name" value="MMADHC"/>
    <property type="match status" value="1"/>
</dbReference>